<dbReference type="SUPFAM" id="SSF56420">
    <property type="entry name" value="Peptide deformylase"/>
    <property type="match status" value="1"/>
</dbReference>
<protein>
    <submittedName>
        <fullName evidence="2">Peptide deformylase</fullName>
        <ecNumber evidence="2">3.5.1.88</ecNumber>
    </submittedName>
</protein>
<dbReference type="AlphaFoldDB" id="A0AB35U353"/>
<dbReference type="Gene3D" id="3.90.45.10">
    <property type="entry name" value="Peptide deformylase"/>
    <property type="match status" value="1"/>
</dbReference>
<dbReference type="NCBIfam" id="NF006670">
    <property type="entry name" value="PRK09218.1"/>
    <property type="match status" value="1"/>
</dbReference>
<organism evidence="2 3">
    <name type="scientific">Grylomicrobium aquisgranensis</name>
    <dbReference type="NCBI Taxonomy" id="2926318"/>
    <lineage>
        <taxon>Bacteria</taxon>
        <taxon>Bacillati</taxon>
        <taxon>Bacillota</taxon>
        <taxon>Erysipelotrichia</taxon>
        <taxon>Erysipelotrichales</taxon>
        <taxon>Erysipelotrichaceae</taxon>
        <taxon>Grylomicrobium</taxon>
    </lineage>
</organism>
<dbReference type="InterPro" id="IPR036821">
    <property type="entry name" value="Peptide_deformylase_sf"/>
</dbReference>
<dbReference type="PRINTS" id="PR01576">
    <property type="entry name" value="PDEFORMYLASE"/>
</dbReference>
<keyword evidence="2" id="KW-0378">Hydrolase</keyword>
<dbReference type="Proteomes" id="UP001286174">
    <property type="component" value="Unassembled WGS sequence"/>
</dbReference>
<dbReference type="CDD" id="cd00487">
    <property type="entry name" value="Pep_deformylase"/>
    <property type="match status" value="1"/>
</dbReference>
<dbReference type="InterPro" id="IPR023635">
    <property type="entry name" value="Peptide_deformylase"/>
</dbReference>
<proteinExistence type="inferred from homology"/>
<dbReference type="EMBL" id="JALBUR010000004">
    <property type="protein sequence ID" value="MDX8419006.1"/>
    <property type="molecule type" value="Genomic_DNA"/>
</dbReference>
<evidence type="ECO:0000256" key="1">
    <source>
        <dbReference type="ARBA" id="ARBA00010759"/>
    </source>
</evidence>
<name>A0AB35U353_9FIRM</name>
<dbReference type="PANTHER" id="PTHR10458:SF22">
    <property type="entry name" value="PEPTIDE DEFORMYLASE"/>
    <property type="match status" value="1"/>
</dbReference>
<comment type="similarity">
    <text evidence="1">Belongs to the polypeptide deformylase family.</text>
</comment>
<evidence type="ECO:0000313" key="2">
    <source>
        <dbReference type="EMBL" id="MDX8419006.1"/>
    </source>
</evidence>
<keyword evidence="3" id="KW-1185">Reference proteome</keyword>
<dbReference type="RefSeq" id="WP_370595563.1">
    <property type="nucleotide sequence ID" value="NZ_JALBUR010000004.1"/>
</dbReference>
<sequence>MIRTIVRDPLLLQMKARKASSNDIALACDMADTLDANRENCAGIAANMVGENVAIICVMIGSVCTLFFNPEITEKKEPYDAMEGCLSLDGLRKAKRYQKITLRFQDMYMQWHTMTYNGFTAEVIQHECDHLQGILI</sequence>
<comment type="caution">
    <text evidence="2">The sequence shown here is derived from an EMBL/GenBank/DDBJ whole genome shotgun (WGS) entry which is preliminary data.</text>
</comment>
<dbReference type="PANTHER" id="PTHR10458">
    <property type="entry name" value="PEPTIDE DEFORMYLASE"/>
    <property type="match status" value="1"/>
</dbReference>
<gene>
    <name evidence="2" type="ORF">MOZ60_02735</name>
</gene>
<evidence type="ECO:0000313" key="3">
    <source>
        <dbReference type="Proteomes" id="UP001286174"/>
    </source>
</evidence>
<accession>A0AB35U353</accession>
<dbReference type="PIRSF" id="PIRSF004749">
    <property type="entry name" value="Pep_def"/>
    <property type="match status" value="1"/>
</dbReference>
<reference evidence="2 3" key="1">
    <citation type="submission" date="2022-03" db="EMBL/GenBank/DDBJ databases">
        <title>Novel taxa within the pig intestine.</title>
        <authorList>
            <person name="Wylensek D."/>
            <person name="Bishof K."/>
            <person name="Afrizal A."/>
            <person name="Clavel T."/>
        </authorList>
    </citation>
    <scope>NUCLEOTIDE SEQUENCE [LARGE SCALE GENOMIC DNA]</scope>
    <source>
        <strain evidence="2 3">CLA-KB-P133</strain>
    </source>
</reference>
<dbReference type="GO" id="GO:0042586">
    <property type="term" value="F:peptide deformylase activity"/>
    <property type="evidence" value="ECO:0007669"/>
    <property type="project" value="UniProtKB-EC"/>
</dbReference>
<dbReference type="Pfam" id="PF01327">
    <property type="entry name" value="Pep_deformylase"/>
    <property type="match status" value="1"/>
</dbReference>
<dbReference type="EC" id="3.5.1.88" evidence="2"/>